<dbReference type="Proteomes" id="UP001302072">
    <property type="component" value="Chromosome"/>
</dbReference>
<protein>
    <recommendedName>
        <fullName evidence="3">N-acetyltransferase domain-containing protein</fullName>
    </recommendedName>
</protein>
<evidence type="ECO:0000313" key="1">
    <source>
        <dbReference type="EMBL" id="WNH52429.1"/>
    </source>
</evidence>
<dbReference type="RefSeq" id="WP_311191628.1">
    <property type="nucleotide sequence ID" value="NZ_CP115541.1"/>
</dbReference>
<reference evidence="1 2" key="1">
    <citation type="submission" date="2022-12" db="EMBL/GenBank/DDBJ databases">
        <title>Two new species, Stenotrophomonas aracearum and Stenotrophomonas oahuensis, isolated from Anthurium (Araceae family) in Hawaii.</title>
        <authorList>
            <person name="Chunag S.C."/>
            <person name="Dobhal S."/>
            <person name="Alvarez A."/>
            <person name="Arif M."/>
        </authorList>
    </citation>
    <scope>NUCLEOTIDE SEQUENCE [LARGE SCALE GENOMIC DNA]</scope>
    <source>
        <strain evidence="1 2">A5586</strain>
    </source>
</reference>
<proteinExistence type="predicted"/>
<evidence type="ECO:0000313" key="2">
    <source>
        <dbReference type="Proteomes" id="UP001302072"/>
    </source>
</evidence>
<name>A0ABY9YNF9_9GAMM</name>
<evidence type="ECO:0008006" key="3">
    <source>
        <dbReference type="Google" id="ProtNLM"/>
    </source>
</evidence>
<keyword evidence="2" id="KW-1185">Reference proteome</keyword>
<sequence>MTHTTVATYGDITHVAFNARGADVQEVDRATGLSVLAAMRYSAEVSDEVNVIRDADGVPFCIYGCASNPDIEGEGVPWMIATDHLKENRKFFHWVAVNWHKHLLTKYTTLANFADADNTESLRWLASLGYTIDPPVINERGFPIRRFHQCVW</sequence>
<accession>A0ABY9YNF9</accession>
<gene>
    <name evidence="1" type="ORF">PDM29_19235</name>
</gene>
<dbReference type="EMBL" id="CP115541">
    <property type="protein sequence ID" value="WNH52429.1"/>
    <property type="molecule type" value="Genomic_DNA"/>
</dbReference>
<organism evidence="1 2">
    <name type="scientific">Stenotrophomonas oahuensis</name>
    <dbReference type="NCBI Taxonomy" id="3003271"/>
    <lineage>
        <taxon>Bacteria</taxon>
        <taxon>Pseudomonadati</taxon>
        <taxon>Pseudomonadota</taxon>
        <taxon>Gammaproteobacteria</taxon>
        <taxon>Lysobacterales</taxon>
        <taxon>Lysobacteraceae</taxon>
        <taxon>Stenotrophomonas</taxon>
    </lineage>
</organism>